<keyword evidence="3" id="KW-0238">DNA-binding</keyword>
<feature type="region of interest" description="Disordered" evidence="6">
    <location>
        <begin position="121"/>
        <end position="159"/>
    </location>
</feature>
<feature type="region of interest" description="Disordered" evidence="6">
    <location>
        <begin position="1"/>
        <end position="61"/>
    </location>
</feature>
<feature type="compositionally biased region" description="Polar residues" evidence="6">
    <location>
        <begin position="598"/>
        <end position="614"/>
    </location>
</feature>
<evidence type="ECO:0000256" key="2">
    <source>
        <dbReference type="ARBA" id="ARBA00006403"/>
    </source>
</evidence>
<feature type="region of interest" description="Disordered" evidence="6">
    <location>
        <begin position="583"/>
        <end position="693"/>
    </location>
</feature>
<reference evidence="8 9" key="1">
    <citation type="submission" date="2018-11" db="EMBL/GenBank/DDBJ databases">
        <title>Genome sequence of Saitozyma podzolica DSM 27192.</title>
        <authorList>
            <person name="Aliyu H."/>
            <person name="Gorte O."/>
            <person name="Ochsenreither K."/>
        </authorList>
    </citation>
    <scope>NUCLEOTIDE SEQUENCE [LARGE SCALE GENOMIC DNA]</scope>
    <source>
        <strain evidence="8 9">DSM 27192</strain>
    </source>
</reference>
<dbReference type="InterPro" id="IPR000232">
    <property type="entry name" value="HSF_DNA-bd"/>
</dbReference>
<feature type="region of interest" description="Disordered" evidence="6">
    <location>
        <begin position="324"/>
        <end position="363"/>
    </location>
</feature>
<feature type="compositionally biased region" description="Polar residues" evidence="6">
    <location>
        <begin position="299"/>
        <end position="309"/>
    </location>
</feature>
<dbReference type="AlphaFoldDB" id="A0A427YRT4"/>
<accession>A0A427YRT4</accession>
<dbReference type="PANTHER" id="PTHR10015:SF427">
    <property type="entry name" value="HEAT SHOCK FACTOR PROTEIN"/>
    <property type="match status" value="1"/>
</dbReference>
<feature type="compositionally biased region" description="Polar residues" evidence="6">
    <location>
        <begin position="37"/>
        <end position="52"/>
    </location>
</feature>
<proteinExistence type="inferred from homology"/>
<dbReference type="OrthoDB" id="432483at2759"/>
<dbReference type="GO" id="GO:0043565">
    <property type="term" value="F:sequence-specific DNA binding"/>
    <property type="evidence" value="ECO:0007669"/>
    <property type="project" value="InterPro"/>
</dbReference>
<name>A0A427YRT4_9TREE</name>
<dbReference type="GO" id="GO:0005634">
    <property type="term" value="C:nucleus"/>
    <property type="evidence" value="ECO:0007669"/>
    <property type="project" value="UniProtKB-SubCell"/>
</dbReference>
<feature type="compositionally biased region" description="Low complexity" evidence="6">
    <location>
        <begin position="347"/>
        <end position="356"/>
    </location>
</feature>
<dbReference type="SUPFAM" id="SSF46785">
    <property type="entry name" value="Winged helix' DNA-binding domain"/>
    <property type="match status" value="1"/>
</dbReference>
<evidence type="ECO:0000313" key="8">
    <source>
        <dbReference type="EMBL" id="RSH93838.1"/>
    </source>
</evidence>
<comment type="similarity">
    <text evidence="2 5">Belongs to the HSF family.</text>
</comment>
<dbReference type="SMART" id="SM00415">
    <property type="entry name" value="HSF"/>
    <property type="match status" value="1"/>
</dbReference>
<dbReference type="EMBL" id="RSCD01000003">
    <property type="protein sequence ID" value="RSH93838.1"/>
    <property type="molecule type" value="Genomic_DNA"/>
</dbReference>
<feature type="domain" description="HSF-type DNA-binding" evidence="7">
    <location>
        <begin position="187"/>
        <end position="279"/>
    </location>
</feature>
<evidence type="ECO:0000256" key="3">
    <source>
        <dbReference type="ARBA" id="ARBA00023125"/>
    </source>
</evidence>
<gene>
    <name evidence="8" type="ORF">EHS25_006487</name>
</gene>
<evidence type="ECO:0000256" key="4">
    <source>
        <dbReference type="ARBA" id="ARBA00023242"/>
    </source>
</evidence>
<comment type="caution">
    <text evidence="8">The sequence shown here is derived from an EMBL/GenBank/DDBJ whole genome shotgun (WGS) entry which is preliminary data.</text>
</comment>
<dbReference type="InterPro" id="IPR036390">
    <property type="entry name" value="WH_DNA-bd_sf"/>
</dbReference>
<feature type="compositionally biased region" description="Pro residues" evidence="6">
    <location>
        <begin position="1"/>
        <end position="10"/>
    </location>
</feature>
<dbReference type="Proteomes" id="UP000279259">
    <property type="component" value="Unassembled WGS sequence"/>
</dbReference>
<evidence type="ECO:0000256" key="5">
    <source>
        <dbReference type="RuleBase" id="RU004020"/>
    </source>
</evidence>
<feature type="compositionally biased region" description="Basic residues" evidence="6">
    <location>
        <begin position="276"/>
        <end position="291"/>
    </location>
</feature>
<dbReference type="InterPro" id="IPR036388">
    <property type="entry name" value="WH-like_DNA-bd_sf"/>
</dbReference>
<sequence length="693" mass="76362">MVPASYPPPRTFWLTPNQPLLPLSQSRTPPSGPFHSPESSPTDLSPLFTSQARGYPFPSTELPHYVAEPGLPRAPGITPAEGNDTPEFTSRTHPWIGAGVHAFAHVDSDADADADVDVDVDADSRRNGGRPVLQPGVGPASERQEGESSEEDGREAADFPHQAVRYLVSPQTRRENTGLHTDIKCREQPEYHSIIRWDEAGEVIIIEKPLELSHKILPAVYRQSRFASFSRQLNIYGFMRKVSLRHVEAEIIGPDASTWSQPFLRRDSAKEDIVGFKRRVPPRPSQARRRVSVKEEVISPSSSEGSAPDQQDAYAHHLLRDHEDDHGTFLPSLPPIAPVPLGKALDQSPEQSSPSSEEFDFGWNDSRRFSLPQEALAPVPPTLTQSPAIFKPLHNLTELGVPNYYDLSPSSMIPQSAPAHAQSFALQNLTRVTQGHLRTRSVQGEPPSATLFSPMSPLAGQSWLPFSDDIPDIKIETPRMAPSVLHTPLRGWLKRGVSDYSSFTLSGTDNVSGSLDGPSSLPHDFAPKPYYPMINGGYMPTDLQPRPPSFLVALPGDPHSQAEPMSMRRSFDESLTQMQALSPDLHRLDPPLSHRTTKYSTSPRQVSRSTTIPTRQERRASVSSGPYSPPSRPSSSLLRKLRGIGSKQSSGEYWNRGEEADETPPSEGLKGIGAHPFQSVLKEEGEISEDDMM</sequence>
<protein>
    <recommendedName>
        <fullName evidence="7">HSF-type DNA-binding domain-containing protein</fullName>
    </recommendedName>
</protein>
<dbReference type="PANTHER" id="PTHR10015">
    <property type="entry name" value="HEAT SHOCK TRANSCRIPTION FACTOR"/>
    <property type="match status" value="1"/>
</dbReference>
<keyword evidence="9" id="KW-1185">Reference proteome</keyword>
<dbReference type="Gene3D" id="1.10.10.10">
    <property type="entry name" value="Winged helix-like DNA-binding domain superfamily/Winged helix DNA-binding domain"/>
    <property type="match status" value="1"/>
</dbReference>
<evidence type="ECO:0000313" key="9">
    <source>
        <dbReference type="Proteomes" id="UP000279259"/>
    </source>
</evidence>
<evidence type="ECO:0000259" key="7">
    <source>
        <dbReference type="SMART" id="SM00415"/>
    </source>
</evidence>
<dbReference type="STRING" id="1890683.A0A427YRT4"/>
<organism evidence="8 9">
    <name type="scientific">Saitozyma podzolica</name>
    <dbReference type="NCBI Taxonomy" id="1890683"/>
    <lineage>
        <taxon>Eukaryota</taxon>
        <taxon>Fungi</taxon>
        <taxon>Dikarya</taxon>
        <taxon>Basidiomycota</taxon>
        <taxon>Agaricomycotina</taxon>
        <taxon>Tremellomycetes</taxon>
        <taxon>Tremellales</taxon>
        <taxon>Trimorphomycetaceae</taxon>
        <taxon>Saitozyma</taxon>
    </lineage>
</organism>
<feature type="region of interest" description="Disordered" evidence="6">
    <location>
        <begin position="276"/>
        <end position="310"/>
    </location>
</feature>
<comment type="subcellular location">
    <subcellularLocation>
        <location evidence="1">Nucleus</location>
    </subcellularLocation>
</comment>
<keyword evidence="4" id="KW-0539">Nucleus</keyword>
<dbReference type="Pfam" id="PF00447">
    <property type="entry name" value="HSF_DNA-bind"/>
    <property type="match status" value="1"/>
</dbReference>
<dbReference type="GO" id="GO:0003700">
    <property type="term" value="F:DNA-binding transcription factor activity"/>
    <property type="evidence" value="ECO:0007669"/>
    <property type="project" value="InterPro"/>
</dbReference>
<evidence type="ECO:0000256" key="1">
    <source>
        <dbReference type="ARBA" id="ARBA00004123"/>
    </source>
</evidence>
<feature type="compositionally biased region" description="Polar residues" evidence="6">
    <location>
        <begin position="14"/>
        <end position="29"/>
    </location>
</feature>
<evidence type="ECO:0000256" key="6">
    <source>
        <dbReference type="SAM" id="MobiDB-lite"/>
    </source>
</evidence>